<dbReference type="VEuPathDB" id="FungiDB:CIMG_07981"/>
<evidence type="ECO:0000256" key="5">
    <source>
        <dbReference type="ARBA" id="ARBA00022989"/>
    </source>
</evidence>
<dbReference type="FunFam" id="1.10.8.10:FF:000050">
    <property type="entry name" value="Related to AMFR protein"/>
    <property type="match status" value="1"/>
</dbReference>
<evidence type="ECO:0000256" key="1">
    <source>
        <dbReference type="ARBA" id="ARBA00004586"/>
    </source>
</evidence>
<evidence type="ECO:0000259" key="12">
    <source>
        <dbReference type="PROSITE" id="PS51140"/>
    </source>
</evidence>
<evidence type="ECO:0000256" key="10">
    <source>
        <dbReference type="SAM" id="MobiDB-lite"/>
    </source>
</evidence>
<dbReference type="GO" id="GO:0005789">
    <property type="term" value="C:endoplasmic reticulum membrane"/>
    <property type="evidence" value="ECO:0007669"/>
    <property type="project" value="UniProtKB-SubCell"/>
</dbReference>
<keyword evidence="2 11" id="KW-0812">Transmembrane</keyword>
<feature type="transmembrane region" description="Helical" evidence="11">
    <location>
        <begin position="6"/>
        <end position="28"/>
    </location>
</feature>
<evidence type="ECO:0000256" key="9">
    <source>
        <dbReference type="ARBA" id="ARBA00072899"/>
    </source>
</evidence>
<comment type="similarity">
    <text evidence="8">Belongs to the CUE1 family.</text>
</comment>
<evidence type="ECO:0000256" key="7">
    <source>
        <dbReference type="ARBA" id="ARBA00037847"/>
    </source>
</evidence>
<dbReference type="GeneID" id="4559421"/>
<dbReference type="STRING" id="246410.A0A0E1RVW4"/>
<keyword evidence="14" id="KW-1185">Reference proteome</keyword>
<feature type="compositionally biased region" description="Low complexity" evidence="10">
    <location>
        <begin position="106"/>
        <end position="120"/>
    </location>
</feature>
<sequence>MAEVEPSLNIPSLLTLAVVSFFVIRWFFSRPGDGNGDSSDSSRGTRPRVDPAQVEQIAQMFPQLSRREIMWDLQRNGGSVAATTERVLAGLGLETPPPYFQPNIVASPSPASTAASTSPAPSKPPVDDLISRYNLSSRLQEEVSGSTTGVDTGSDTIMRSESTWSQNKMERQRLLQKRRDDMILAARRKMLEKDRVAAQL</sequence>
<dbReference type="EMBL" id="GG704913">
    <property type="protein sequence ID" value="EAS29235.1"/>
    <property type="molecule type" value="Genomic_DNA"/>
</dbReference>
<gene>
    <name evidence="13" type="ORF">CIMG_07981</name>
</gene>
<reference evidence="14" key="2">
    <citation type="journal article" date="2010" name="Genome Res.">
        <title>Population genomic sequencing of Coccidioides fungi reveals recent hybridization and transposon control.</title>
        <authorList>
            <person name="Neafsey D.E."/>
            <person name="Barker B.M."/>
            <person name="Sharpton T.J."/>
            <person name="Stajich J.E."/>
            <person name="Park D.J."/>
            <person name="Whiston E."/>
            <person name="Hung C.-Y."/>
            <person name="McMahan C."/>
            <person name="White J."/>
            <person name="Sykes S."/>
            <person name="Heiman D."/>
            <person name="Young S."/>
            <person name="Zeng Q."/>
            <person name="Abouelleil A."/>
            <person name="Aftuck L."/>
            <person name="Bessette D."/>
            <person name="Brown A."/>
            <person name="FitzGerald M."/>
            <person name="Lui A."/>
            <person name="Macdonald J.P."/>
            <person name="Priest M."/>
            <person name="Orbach M.J."/>
            <person name="Galgiani J.N."/>
            <person name="Kirkland T.N."/>
            <person name="Cole G.T."/>
            <person name="Birren B.W."/>
            <person name="Henn M.R."/>
            <person name="Taylor J.W."/>
            <person name="Rounsley S.D."/>
        </authorList>
    </citation>
    <scope>GENOME REANNOTATION</scope>
    <source>
        <strain evidence="14">RS</strain>
    </source>
</reference>
<dbReference type="Proteomes" id="UP000001261">
    <property type="component" value="Unassembled WGS sequence"/>
</dbReference>
<keyword evidence="5 11" id="KW-1133">Transmembrane helix</keyword>
<feature type="domain" description="CUE" evidence="12">
    <location>
        <begin position="49"/>
        <end position="93"/>
    </location>
</feature>
<reference evidence="14" key="1">
    <citation type="journal article" date="2009" name="Genome Res.">
        <title>Comparative genomic analyses of the human fungal pathogens Coccidioides and their relatives.</title>
        <authorList>
            <person name="Sharpton T.J."/>
            <person name="Stajich J.E."/>
            <person name="Rounsley S.D."/>
            <person name="Gardner M.J."/>
            <person name="Wortman J.R."/>
            <person name="Jordar V.S."/>
            <person name="Maiti R."/>
            <person name="Kodira C.D."/>
            <person name="Neafsey D.E."/>
            <person name="Zeng Q."/>
            <person name="Hung C.-Y."/>
            <person name="McMahan C."/>
            <person name="Muszewska A."/>
            <person name="Grynberg M."/>
            <person name="Mandel M.A."/>
            <person name="Kellner E.M."/>
            <person name="Barker B.M."/>
            <person name="Galgiani J.N."/>
            <person name="Orbach M.J."/>
            <person name="Kirkland T.N."/>
            <person name="Cole G.T."/>
            <person name="Henn M.R."/>
            <person name="Birren B.W."/>
            <person name="Taylor J.W."/>
        </authorList>
    </citation>
    <scope>NUCLEOTIDE SEQUENCE [LARGE SCALE GENOMIC DNA]</scope>
    <source>
        <strain evidence="14">RS</strain>
    </source>
</reference>
<evidence type="ECO:0000256" key="3">
    <source>
        <dbReference type="ARBA" id="ARBA00022786"/>
    </source>
</evidence>
<dbReference type="PROSITE" id="PS51140">
    <property type="entry name" value="CUE"/>
    <property type="match status" value="1"/>
</dbReference>
<keyword evidence="4" id="KW-0256">Endoplasmic reticulum</keyword>
<evidence type="ECO:0000256" key="8">
    <source>
        <dbReference type="ARBA" id="ARBA00061383"/>
    </source>
</evidence>
<keyword evidence="6 11" id="KW-0472">Membrane</keyword>
<dbReference type="SMART" id="SM00546">
    <property type="entry name" value="CUE"/>
    <property type="match status" value="1"/>
</dbReference>
<dbReference type="AlphaFoldDB" id="A0A0E1RVW4"/>
<name>A0A0E1RVW4_COCIM</name>
<keyword evidence="3" id="KW-0833">Ubl conjugation pathway</keyword>
<dbReference type="RefSeq" id="XP_001240818.1">
    <property type="nucleotide sequence ID" value="XM_001240817.2"/>
</dbReference>
<evidence type="ECO:0000256" key="4">
    <source>
        <dbReference type="ARBA" id="ARBA00022824"/>
    </source>
</evidence>
<comment type="subcellular location">
    <subcellularLocation>
        <location evidence="7">Endomembrane system</location>
        <topology evidence="7">Single-pass membrane protein</topology>
    </subcellularLocation>
    <subcellularLocation>
        <location evidence="1">Endoplasmic reticulum membrane</location>
    </subcellularLocation>
</comment>
<feature type="region of interest" description="Disordered" evidence="10">
    <location>
        <begin position="104"/>
        <end position="127"/>
    </location>
</feature>
<dbReference type="CDD" id="cd14424">
    <property type="entry name" value="CUE_Cue1p_like"/>
    <property type="match status" value="1"/>
</dbReference>
<accession>A0A0E1RVW4</accession>
<feature type="region of interest" description="Disordered" evidence="10">
    <location>
        <begin position="140"/>
        <end position="168"/>
    </location>
</feature>
<protein>
    <recommendedName>
        <fullName evidence="9">Coupling of ubiquitin conjugation to ER degradation protein 1</fullName>
    </recommendedName>
</protein>
<evidence type="ECO:0000313" key="14">
    <source>
        <dbReference type="Proteomes" id="UP000001261"/>
    </source>
</evidence>
<evidence type="ECO:0000256" key="2">
    <source>
        <dbReference type="ARBA" id="ARBA00022692"/>
    </source>
</evidence>
<dbReference type="KEGG" id="cim:CIMG_07981"/>
<dbReference type="Pfam" id="PF02845">
    <property type="entry name" value="CUE"/>
    <property type="match status" value="1"/>
</dbReference>
<proteinExistence type="inferred from homology"/>
<evidence type="ECO:0000256" key="11">
    <source>
        <dbReference type="SAM" id="Phobius"/>
    </source>
</evidence>
<dbReference type="GO" id="GO:0043130">
    <property type="term" value="F:ubiquitin binding"/>
    <property type="evidence" value="ECO:0007669"/>
    <property type="project" value="InterPro"/>
</dbReference>
<dbReference type="InParanoid" id="A0A0E1RVW4"/>
<feature type="compositionally biased region" description="Polar residues" evidence="10">
    <location>
        <begin position="157"/>
        <end position="167"/>
    </location>
</feature>
<dbReference type="OMA" id="RRDIMWD"/>
<dbReference type="Gene3D" id="1.10.8.10">
    <property type="entry name" value="DNA helicase RuvA subunit, C-terminal domain"/>
    <property type="match status" value="1"/>
</dbReference>
<evidence type="ECO:0000313" key="13">
    <source>
        <dbReference type="EMBL" id="EAS29235.1"/>
    </source>
</evidence>
<feature type="compositionally biased region" description="Low complexity" evidence="10">
    <location>
        <begin position="143"/>
        <end position="156"/>
    </location>
</feature>
<organism evidence="13 14">
    <name type="scientific">Coccidioides immitis (strain RS)</name>
    <name type="common">Valley fever fungus</name>
    <dbReference type="NCBI Taxonomy" id="246410"/>
    <lineage>
        <taxon>Eukaryota</taxon>
        <taxon>Fungi</taxon>
        <taxon>Dikarya</taxon>
        <taxon>Ascomycota</taxon>
        <taxon>Pezizomycotina</taxon>
        <taxon>Eurotiomycetes</taxon>
        <taxon>Eurotiomycetidae</taxon>
        <taxon>Onygenales</taxon>
        <taxon>Onygenaceae</taxon>
        <taxon>Coccidioides</taxon>
    </lineage>
</organism>
<dbReference type="InterPro" id="IPR003892">
    <property type="entry name" value="CUE"/>
</dbReference>
<evidence type="ECO:0000256" key="6">
    <source>
        <dbReference type="ARBA" id="ARBA00023136"/>
    </source>
</evidence>
<dbReference type="OrthoDB" id="3824970at2759"/>